<dbReference type="RefSeq" id="WP_141054926.1">
    <property type="nucleotide sequence ID" value="NZ_CYHH01000018.1"/>
</dbReference>
<name>A0A0K6IXI1_9PROT</name>
<accession>A0A0K6IXI1</accession>
<protein>
    <submittedName>
        <fullName evidence="1">Uncharacterized protein</fullName>
    </submittedName>
</protein>
<gene>
    <name evidence="1" type="ORF">Ga0061068_11815</name>
</gene>
<dbReference type="OrthoDB" id="8482145at2"/>
<evidence type="ECO:0000313" key="1">
    <source>
        <dbReference type="EMBL" id="CUB08037.1"/>
    </source>
</evidence>
<dbReference type="Proteomes" id="UP000182108">
    <property type="component" value="Unassembled WGS sequence"/>
</dbReference>
<sequence length="154" mass="17062">MSDRIKLVPSGRFITDQEGRKVCEMMWPGSPSEQEEIKRRIVAAYNACRWDHQPEARNVNSVWFIDDNVPGANLGYRAIIDEDGYVVCSPSPMGEANARLIAAAPDLLEALQDCIEQIAQMQPLFDDEDGAIRAALDKAQRAVDKATVGSERGQ</sequence>
<reference evidence="2" key="1">
    <citation type="submission" date="2015-08" db="EMBL/GenBank/DDBJ databases">
        <authorList>
            <person name="Babu N.S."/>
            <person name="Beckwith C.J."/>
            <person name="Beseler K.G."/>
            <person name="Brison A."/>
            <person name="Carone J.V."/>
            <person name="Caskin T.P."/>
            <person name="Diamond M."/>
            <person name="Durham M.E."/>
            <person name="Foxe J.M."/>
            <person name="Go M."/>
            <person name="Henderson B.A."/>
            <person name="Jones I.B."/>
            <person name="McGettigan J.A."/>
            <person name="Micheletti S.J."/>
            <person name="Nasrallah M.E."/>
            <person name="Ortiz D."/>
            <person name="Piller C.R."/>
            <person name="Privatt S.R."/>
            <person name="Schneider S.L."/>
            <person name="Sharp S."/>
            <person name="Smith T.C."/>
            <person name="Stanton J.D."/>
            <person name="Ullery H.E."/>
            <person name="Wilson R.J."/>
            <person name="Serrano M.G."/>
            <person name="Buck G."/>
            <person name="Lee V."/>
            <person name="Wang Y."/>
            <person name="Carvalho R."/>
            <person name="Voegtly L."/>
            <person name="Shi R."/>
            <person name="Duckworth R."/>
            <person name="Johnson A."/>
            <person name="Loviza R."/>
            <person name="Walstead R."/>
            <person name="Shah Z."/>
            <person name="Kiflezghi M."/>
            <person name="Wade K."/>
            <person name="Ball S.L."/>
            <person name="Bradley K.W."/>
            <person name="Asai D.J."/>
            <person name="Bowman C.A."/>
            <person name="Russell D.A."/>
            <person name="Pope W.H."/>
            <person name="Jacobs-Sera D."/>
            <person name="Hendrix R.W."/>
            <person name="Hatfull G.F."/>
        </authorList>
    </citation>
    <scope>NUCLEOTIDE SEQUENCE [LARGE SCALE GENOMIC DNA]</scope>
    <source>
        <strain evidence="2">JCM 19170</strain>
    </source>
</reference>
<dbReference type="EMBL" id="CYHH01000018">
    <property type="protein sequence ID" value="CUB08037.1"/>
    <property type="molecule type" value="Genomic_DNA"/>
</dbReference>
<proteinExistence type="predicted"/>
<evidence type="ECO:0000313" key="2">
    <source>
        <dbReference type="Proteomes" id="UP000182108"/>
    </source>
</evidence>
<organism evidence="1 2">
    <name type="scientific">Tepidiphilus thermophilus</name>
    <dbReference type="NCBI Taxonomy" id="876478"/>
    <lineage>
        <taxon>Bacteria</taxon>
        <taxon>Pseudomonadati</taxon>
        <taxon>Pseudomonadota</taxon>
        <taxon>Hydrogenophilia</taxon>
        <taxon>Hydrogenophilales</taxon>
        <taxon>Hydrogenophilaceae</taxon>
        <taxon>Tepidiphilus</taxon>
    </lineage>
</organism>
<dbReference type="AlphaFoldDB" id="A0A0K6IXI1"/>
<keyword evidence="2" id="KW-1185">Reference proteome</keyword>